<protein>
    <submittedName>
        <fullName evidence="1">Uncharacterized protein</fullName>
    </submittedName>
</protein>
<reference evidence="1" key="1">
    <citation type="submission" date="2016-09" db="EMBL/GenBank/DDBJ databases">
        <authorList>
            <person name="Hebert L."/>
            <person name="Moumen B."/>
        </authorList>
    </citation>
    <scope>NUCLEOTIDE SEQUENCE [LARGE SCALE GENOMIC DNA]</scope>
    <source>
        <strain evidence="1">OVI</strain>
    </source>
</reference>
<accession>A0A1G4I9F2</accession>
<dbReference type="VEuPathDB" id="TriTrypDB:TEOVI_000616000"/>
<gene>
    <name evidence="1" type="ORF">TEOVI_000616000</name>
</gene>
<dbReference type="Proteomes" id="UP000195570">
    <property type="component" value="Unassembled WGS sequence"/>
</dbReference>
<evidence type="ECO:0000313" key="2">
    <source>
        <dbReference type="Proteomes" id="UP000195570"/>
    </source>
</evidence>
<organism evidence="1 2">
    <name type="scientific">Trypanosoma equiperdum</name>
    <dbReference type="NCBI Taxonomy" id="5694"/>
    <lineage>
        <taxon>Eukaryota</taxon>
        <taxon>Discoba</taxon>
        <taxon>Euglenozoa</taxon>
        <taxon>Kinetoplastea</taxon>
        <taxon>Metakinetoplastina</taxon>
        <taxon>Trypanosomatida</taxon>
        <taxon>Trypanosomatidae</taxon>
        <taxon>Trypanosoma</taxon>
    </lineage>
</organism>
<dbReference type="AlphaFoldDB" id="A0A1G4I9F2"/>
<dbReference type="RefSeq" id="XP_067079873.1">
    <property type="nucleotide sequence ID" value="XM_067223772.1"/>
</dbReference>
<name>A0A1G4I9F2_TRYEQ</name>
<dbReference type="GeneID" id="92380099"/>
<keyword evidence="2" id="KW-1185">Reference proteome</keyword>
<sequence length="170" mass="18901">MEKANNIIHNIATFQLPLRLRKMVPYMLRHQRAKRRTPRGAVGKRIFGATPQPLATLEPSQRRAKWKCTGRPLSPLSGIKHQQVEGGRQPALRPPPLSLVQALGTLTELCRCPPVKSGVVFQPIQRSPPSHTPEGIRCEDQPIPAAPPSGTRVSYVFRTDFVPFAFVFGV</sequence>
<dbReference type="EMBL" id="CZPT02001073">
    <property type="protein sequence ID" value="SCU68790.1"/>
    <property type="molecule type" value="Genomic_DNA"/>
</dbReference>
<evidence type="ECO:0000313" key="1">
    <source>
        <dbReference type="EMBL" id="SCU68790.1"/>
    </source>
</evidence>
<comment type="caution">
    <text evidence="1">The sequence shown here is derived from an EMBL/GenBank/DDBJ whole genome shotgun (WGS) entry which is preliminary data.</text>
</comment>
<proteinExistence type="predicted"/>